<dbReference type="EnsemblProtists" id="EOD07907">
    <property type="protein sequence ID" value="EOD07907"/>
    <property type="gene ID" value="EMIHUDRAFT_217893"/>
</dbReference>
<evidence type="ECO:0000313" key="2">
    <source>
        <dbReference type="Proteomes" id="UP000013827"/>
    </source>
</evidence>
<reference evidence="1" key="2">
    <citation type="submission" date="2024-10" db="UniProtKB">
        <authorList>
            <consortium name="EnsemblProtists"/>
        </authorList>
    </citation>
    <scope>IDENTIFICATION</scope>
</reference>
<sequence>MRDSRSVGRARSCAGCCGDGKAVSAFLGIGSHGSRSVGRARSCTGCSGDGKAASAFLGSGKQRALLSGIVRASAFLGSILGVPG</sequence>
<dbReference type="PaxDb" id="2903-EOD07907"/>
<keyword evidence="2" id="KW-1185">Reference proteome</keyword>
<dbReference type="GeneID" id="17254050"/>
<dbReference type="HOGENOM" id="CLU_2532214_0_0_1"/>
<name>A0A0D3I9H2_EMIH1</name>
<proteinExistence type="predicted"/>
<dbReference type="RefSeq" id="XP_005760336.1">
    <property type="nucleotide sequence ID" value="XM_005760279.1"/>
</dbReference>
<evidence type="ECO:0000313" key="1">
    <source>
        <dbReference type="EnsemblProtists" id="EOD07907"/>
    </source>
</evidence>
<protein>
    <recommendedName>
        <fullName evidence="3">CR-type domain-containing protein</fullName>
    </recommendedName>
</protein>
<evidence type="ECO:0008006" key="3">
    <source>
        <dbReference type="Google" id="ProtNLM"/>
    </source>
</evidence>
<accession>A0A0D3I9H2</accession>
<reference evidence="2" key="1">
    <citation type="journal article" date="2013" name="Nature">
        <title>Pan genome of the phytoplankton Emiliania underpins its global distribution.</title>
        <authorList>
            <person name="Read B.A."/>
            <person name="Kegel J."/>
            <person name="Klute M.J."/>
            <person name="Kuo A."/>
            <person name="Lefebvre S.C."/>
            <person name="Maumus F."/>
            <person name="Mayer C."/>
            <person name="Miller J."/>
            <person name="Monier A."/>
            <person name="Salamov A."/>
            <person name="Young J."/>
            <person name="Aguilar M."/>
            <person name="Claverie J.M."/>
            <person name="Frickenhaus S."/>
            <person name="Gonzalez K."/>
            <person name="Herman E.K."/>
            <person name="Lin Y.C."/>
            <person name="Napier J."/>
            <person name="Ogata H."/>
            <person name="Sarno A.F."/>
            <person name="Shmutz J."/>
            <person name="Schroeder D."/>
            <person name="de Vargas C."/>
            <person name="Verret F."/>
            <person name="von Dassow P."/>
            <person name="Valentin K."/>
            <person name="Van de Peer Y."/>
            <person name="Wheeler G."/>
            <person name="Dacks J.B."/>
            <person name="Delwiche C.F."/>
            <person name="Dyhrman S.T."/>
            <person name="Glockner G."/>
            <person name="John U."/>
            <person name="Richards T."/>
            <person name="Worden A.Z."/>
            <person name="Zhang X."/>
            <person name="Grigoriev I.V."/>
            <person name="Allen A.E."/>
            <person name="Bidle K."/>
            <person name="Borodovsky M."/>
            <person name="Bowler C."/>
            <person name="Brownlee C."/>
            <person name="Cock J.M."/>
            <person name="Elias M."/>
            <person name="Gladyshev V.N."/>
            <person name="Groth M."/>
            <person name="Guda C."/>
            <person name="Hadaegh A."/>
            <person name="Iglesias-Rodriguez M.D."/>
            <person name="Jenkins J."/>
            <person name="Jones B.M."/>
            <person name="Lawson T."/>
            <person name="Leese F."/>
            <person name="Lindquist E."/>
            <person name="Lobanov A."/>
            <person name="Lomsadze A."/>
            <person name="Malik S.B."/>
            <person name="Marsh M.E."/>
            <person name="Mackinder L."/>
            <person name="Mock T."/>
            <person name="Mueller-Roeber B."/>
            <person name="Pagarete A."/>
            <person name="Parker M."/>
            <person name="Probert I."/>
            <person name="Quesneville H."/>
            <person name="Raines C."/>
            <person name="Rensing S.A."/>
            <person name="Riano-Pachon D.M."/>
            <person name="Richier S."/>
            <person name="Rokitta S."/>
            <person name="Shiraiwa Y."/>
            <person name="Soanes D.M."/>
            <person name="van der Giezen M."/>
            <person name="Wahlund T.M."/>
            <person name="Williams B."/>
            <person name="Wilson W."/>
            <person name="Wolfe G."/>
            <person name="Wurch L.L."/>
        </authorList>
    </citation>
    <scope>NUCLEOTIDE SEQUENCE</scope>
</reference>
<dbReference type="KEGG" id="ehx:EMIHUDRAFT_217893"/>
<dbReference type="AlphaFoldDB" id="A0A0D3I9H2"/>
<dbReference type="Proteomes" id="UP000013827">
    <property type="component" value="Unassembled WGS sequence"/>
</dbReference>
<organism evidence="1 2">
    <name type="scientific">Emiliania huxleyi (strain CCMP1516)</name>
    <dbReference type="NCBI Taxonomy" id="280463"/>
    <lineage>
        <taxon>Eukaryota</taxon>
        <taxon>Haptista</taxon>
        <taxon>Haptophyta</taxon>
        <taxon>Prymnesiophyceae</taxon>
        <taxon>Isochrysidales</taxon>
        <taxon>Noelaerhabdaceae</taxon>
        <taxon>Emiliania</taxon>
    </lineage>
</organism>